<dbReference type="EMBL" id="JABFDY010000024">
    <property type="protein sequence ID" value="KAF7689497.1"/>
    <property type="molecule type" value="Genomic_DNA"/>
</dbReference>
<dbReference type="PANTHER" id="PTHR35680:SF1">
    <property type="entry name" value="NFAT ACTIVATION MOLECULE 1"/>
    <property type="match status" value="1"/>
</dbReference>
<evidence type="ECO:0000256" key="2">
    <source>
        <dbReference type="SAM" id="SignalP"/>
    </source>
</evidence>
<keyword evidence="1" id="KW-0472">Membrane</keyword>
<dbReference type="GO" id="GO:0050853">
    <property type="term" value="P:B cell receptor signaling pathway"/>
    <property type="evidence" value="ECO:0007669"/>
    <property type="project" value="TreeGrafter"/>
</dbReference>
<dbReference type="OrthoDB" id="8830760at2759"/>
<dbReference type="GO" id="GO:0001819">
    <property type="term" value="P:positive regulation of cytokine production"/>
    <property type="evidence" value="ECO:0007669"/>
    <property type="project" value="InterPro"/>
</dbReference>
<sequence length="236" mass="26537">MHTAQFGLLWIFLLCCSHKSVAKMSVKNRTNVALAGKPVILQLEVTIPVNSSKSRIKCYHDGHQVWEHVTNQNISPTPIKTSLSANISMANKSCSGEYYFEYMDEKHYWVVLVRDVGYLQETGSSFTPLLVVSIVLLLSSITGSVFILKWYKAHSPSKGKEDHEKVKKVKRNTVTTKEGATNDSVYTELDKRTVSVYDVLKVDEVRRASTKSESSKKKAKSAPVEEGILESVYENF</sequence>
<dbReference type="AlphaFoldDB" id="A0A8T0ABI8"/>
<feature type="transmembrane region" description="Helical" evidence="1">
    <location>
        <begin position="129"/>
        <end position="151"/>
    </location>
</feature>
<protein>
    <submittedName>
        <fullName evidence="3">Uncharacterized protein</fullName>
    </submittedName>
</protein>
<dbReference type="GO" id="GO:0045121">
    <property type="term" value="C:membrane raft"/>
    <property type="evidence" value="ECO:0007669"/>
    <property type="project" value="TreeGrafter"/>
</dbReference>
<gene>
    <name evidence="3" type="ORF">HF521_012850</name>
</gene>
<dbReference type="PANTHER" id="PTHR35680">
    <property type="entry name" value="NFAT ACTIVATION MOLECULE 1"/>
    <property type="match status" value="1"/>
</dbReference>
<comment type="caution">
    <text evidence="3">The sequence shown here is derived from an EMBL/GenBank/DDBJ whole genome shotgun (WGS) entry which is preliminary data.</text>
</comment>
<organism evidence="3 4">
    <name type="scientific">Silurus meridionalis</name>
    <name type="common">Southern catfish</name>
    <name type="synonym">Silurus soldatovi meridionalis</name>
    <dbReference type="NCBI Taxonomy" id="175797"/>
    <lineage>
        <taxon>Eukaryota</taxon>
        <taxon>Metazoa</taxon>
        <taxon>Chordata</taxon>
        <taxon>Craniata</taxon>
        <taxon>Vertebrata</taxon>
        <taxon>Euteleostomi</taxon>
        <taxon>Actinopterygii</taxon>
        <taxon>Neopterygii</taxon>
        <taxon>Teleostei</taxon>
        <taxon>Ostariophysi</taxon>
        <taxon>Siluriformes</taxon>
        <taxon>Siluridae</taxon>
        <taxon>Silurus</taxon>
    </lineage>
</organism>
<reference evidence="3" key="1">
    <citation type="submission" date="2020-08" db="EMBL/GenBank/DDBJ databases">
        <title>Chromosome-level assembly of Southern catfish (Silurus meridionalis) provides insights into visual adaptation to the nocturnal and benthic lifestyles.</title>
        <authorList>
            <person name="Zhang Y."/>
            <person name="Wang D."/>
            <person name="Peng Z."/>
        </authorList>
    </citation>
    <scope>NUCLEOTIDE SEQUENCE</scope>
    <source>
        <strain evidence="3">SWU-2019-XX</strain>
        <tissue evidence="3">Muscle</tissue>
    </source>
</reference>
<keyword evidence="1" id="KW-0812">Transmembrane</keyword>
<keyword evidence="4" id="KW-1185">Reference proteome</keyword>
<dbReference type="GO" id="GO:0050861">
    <property type="term" value="P:positive regulation of B cell receptor signaling pathway"/>
    <property type="evidence" value="ECO:0007669"/>
    <property type="project" value="InterPro"/>
</dbReference>
<proteinExistence type="predicted"/>
<name>A0A8T0ABI8_SILME</name>
<dbReference type="GO" id="GO:0004888">
    <property type="term" value="F:transmembrane signaling receptor activity"/>
    <property type="evidence" value="ECO:0007669"/>
    <property type="project" value="InterPro"/>
</dbReference>
<evidence type="ECO:0000256" key="1">
    <source>
        <dbReference type="SAM" id="Phobius"/>
    </source>
</evidence>
<dbReference type="InterPro" id="IPR033549">
    <property type="entry name" value="NFAM1"/>
</dbReference>
<feature type="signal peptide" evidence="2">
    <location>
        <begin position="1"/>
        <end position="22"/>
    </location>
</feature>
<dbReference type="Proteomes" id="UP000606274">
    <property type="component" value="Unassembled WGS sequence"/>
</dbReference>
<feature type="chain" id="PRO_5035834454" evidence="2">
    <location>
        <begin position="23"/>
        <end position="236"/>
    </location>
</feature>
<evidence type="ECO:0000313" key="4">
    <source>
        <dbReference type="Proteomes" id="UP000606274"/>
    </source>
</evidence>
<evidence type="ECO:0000313" key="3">
    <source>
        <dbReference type="EMBL" id="KAF7689497.1"/>
    </source>
</evidence>
<keyword evidence="1" id="KW-1133">Transmembrane helix</keyword>
<dbReference type="GO" id="GO:0045577">
    <property type="term" value="P:regulation of B cell differentiation"/>
    <property type="evidence" value="ECO:0007669"/>
    <property type="project" value="InterPro"/>
</dbReference>
<keyword evidence="2" id="KW-0732">Signal</keyword>
<accession>A0A8T0ABI8</accession>